<dbReference type="InterPro" id="IPR043167">
    <property type="entry name" value="LpxI_C_sf"/>
</dbReference>
<evidence type="ECO:0000313" key="4">
    <source>
        <dbReference type="Proteomes" id="UP000431269"/>
    </source>
</evidence>
<dbReference type="Pfam" id="PF06230">
    <property type="entry name" value="LpxI_C"/>
    <property type="match status" value="1"/>
</dbReference>
<dbReference type="InterPro" id="IPR041255">
    <property type="entry name" value="LpxI_N"/>
</dbReference>
<dbReference type="RefSeq" id="WP_158766082.1">
    <property type="nucleotide sequence ID" value="NZ_CP047045.1"/>
</dbReference>
<keyword evidence="4" id="KW-1185">Reference proteome</keyword>
<organism evidence="3 4">
    <name type="scientific">Terricaulis silvestris</name>
    <dbReference type="NCBI Taxonomy" id="2686094"/>
    <lineage>
        <taxon>Bacteria</taxon>
        <taxon>Pseudomonadati</taxon>
        <taxon>Pseudomonadota</taxon>
        <taxon>Alphaproteobacteria</taxon>
        <taxon>Caulobacterales</taxon>
        <taxon>Caulobacteraceae</taxon>
        <taxon>Terricaulis</taxon>
    </lineage>
</organism>
<accession>A0A6I6MJ78</accession>
<protein>
    <recommendedName>
        <fullName evidence="5">UDP-2,3-diacylglucosamine pyrophosphatase LpxI</fullName>
    </recommendedName>
</protein>
<dbReference type="AlphaFoldDB" id="A0A6I6MJ78"/>
<gene>
    <name evidence="3" type="ORF">DSM104635_02044</name>
</gene>
<dbReference type="Proteomes" id="UP000431269">
    <property type="component" value="Chromosome"/>
</dbReference>
<evidence type="ECO:0000313" key="3">
    <source>
        <dbReference type="EMBL" id="QGZ95200.1"/>
    </source>
</evidence>
<evidence type="ECO:0000259" key="1">
    <source>
        <dbReference type="Pfam" id="PF06230"/>
    </source>
</evidence>
<name>A0A6I6MJ78_9CAUL</name>
<evidence type="ECO:0000259" key="2">
    <source>
        <dbReference type="Pfam" id="PF17930"/>
    </source>
</evidence>
<sequence>MTWRKLGVIAGGGELPVVLAEHCAATNRPYFVARITPYADAALNAHPGTDNGLGHLGGRMKAMREAGVDAVVLIGQVPRPDVSKLDLDDGAIAMLPAIMAALPQGDDALLRAILNEHERAGFQVVGAEAVMGDLLAPEGVWGAIAPTPAQMKDIIKGAKVAHAIGAFDIAQGVVVRDGHVLALEAAEGTDEMLNRVAALPDALRGTPDNRRGALVKRPKPIQERRIDLPVVGIRTVEGAARAGLAGIAVEAHGALAVRRAEMIAEADRLGLFLYGFTCAEAGDA</sequence>
<dbReference type="EMBL" id="CP047045">
    <property type="protein sequence ID" value="QGZ95200.1"/>
    <property type="molecule type" value="Genomic_DNA"/>
</dbReference>
<dbReference type="PANTHER" id="PTHR39962:SF1">
    <property type="entry name" value="LPXI FAMILY PROTEIN"/>
    <property type="match status" value="1"/>
</dbReference>
<feature type="domain" description="LpxI C-terminal" evidence="1">
    <location>
        <begin position="137"/>
        <end position="274"/>
    </location>
</feature>
<dbReference type="KEGG" id="tsv:DSM104635_02044"/>
<proteinExistence type="predicted"/>
<feature type="domain" description="LpxI N-terminal" evidence="2">
    <location>
        <begin position="5"/>
        <end position="134"/>
    </location>
</feature>
<evidence type="ECO:0008006" key="5">
    <source>
        <dbReference type="Google" id="ProtNLM"/>
    </source>
</evidence>
<dbReference type="InterPro" id="IPR053174">
    <property type="entry name" value="LpxI"/>
</dbReference>
<reference evidence="4" key="1">
    <citation type="submission" date="2019-12" db="EMBL/GenBank/DDBJ databases">
        <title>Complete genome of Terracaulis silvestris 0127_4.</title>
        <authorList>
            <person name="Vieira S."/>
            <person name="Riedel T."/>
            <person name="Sproer C."/>
            <person name="Pascual J."/>
            <person name="Boedeker C."/>
            <person name="Overmann J."/>
        </authorList>
    </citation>
    <scope>NUCLEOTIDE SEQUENCE [LARGE SCALE GENOMIC DNA]</scope>
    <source>
        <strain evidence="4">0127_4</strain>
    </source>
</reference>
<dbReference type="Gene3D" id="3.40.140.80">
    <property type="match status" value="1"/>
</dbReference>
<dbReference type="Gene3D" id="3.40.50.20">
    <property type="match status" value="1"/>
</dbReference>
<dbReference type="Pfam" id="PF17930">
    <property type="entry name" value="LpxI_N"/>
    <property type="match status" value="1"/>
</dbReference>
<dbReference type="InterPro" id="IPR010415">
    <property type="entry name" value="LpxI_C"/>
</dbReference>
<dbReference type="PANTHER" id="PTHR39962">
    <property type="entry name" value="BLL4848 PROTEIN"/>
    <property type="match status" value="1"/>
</dbReference>